<dbReference type="Gene3D" id="2.60.40.10">
    <property type="entry name" value="Immunoglobulins"/>
    <property type="match status" value="1"/>
</dbReference>
<dbReference type="OrthoDB" id="8675562at2759"/>
<organism evidence="2 3">
    <name type="scientific">Mizuhopecten yessoensis</name>
    <name type="common">Japanese scallop</name>
    <name type="synonym">Patinopecten yessoensis</name>
    <dbReference type="NCBI Taxonomy" id="6573"/>
    <lineage>
        <taxon>Eukaryota</taxon>
        <taxon>Metazoa</taxon>
        <taxon>Spiralia</taxon>
        <taxon>Lophotrochozoa</taxon>
        <taxon>Mollusca</taxon>
        <taxon>Bivalvia</taxon>
        <taxon>Autobranchia</taxon>
        <taxon>Pteriomorphia</taxon>
        <taxon>Pectinida</taxon>
        <taxon>Pectinoidea</taxon>
        <taxon>Pectinidae</taxon>
        <taxon>Mizuhopecten</taxon>
    </lineage>
</organism>
<proteinExistence type="predicted"/>
<keyword evidence="3" id="KW-1185">Reference proteome</keyword>
<evidence type="ECO:0000259" key="1">
    <source>
        <dbReference type="Pfam" id="PF24536"/>
    </source>
</evidence>
<dbReference type="InterPro" id="IPR026845">
    <property type="entry name" value="NXPH/NXPE"/>
</dbReference>
<dbReference type="Proteomes" id="UP000242188">
    <property type="component" value="Unassembled WGS sequence"/>
</dbReference>
<dbReference type="EMBL" id="NEDP02005460">
    <property type="protein sequence ID" value="OWF40542.1"/>
    <property type="molecule type" value="Genomic_DNA"/>
</dbReference>
<sequence>MAAISRNILDRYSEYRQIQQVADFKELYDPRFCVVELEVDRKTKTFTAGTELRVRVHLFNGYNESLTQGGDLLNIWLRNTDGSSSVAGYVVDHMNGTYTGHVMAFWAGNVFVKVSVTNTKEGIGLYTNYVNVHGSYQFINATFSQKKKHVMTQCAPKTSDWLNKTYEGFCNLSHENYNISLFCGKPKSVSCRNWIKYGWDVSLYYDDYTRKILRYKDVILKQIKVTIVPSSKGDIDYPVPETPCNIVPRALTWNSTVPSGFLYRGVHHNLICRPTVNRSREDYLACLKEKPVISIGDSTTRQWFFRLSKSLQIKFSEGFTNNNAWQKFAHAYNTTLGFDMEWQPHELPFFGTPGSDRKNVKSVAYRLDRIPGNSTAIVIIHWYAHIALCCDHIALREHVCHAKAAIERLLTRSPDVQVFIKGPHHLTYSKDHKPYAYIGMFVEQVLLEEFKDLLHIIIYLDQWDMSVTTENVNIHPGPLLVDISLNNLINFAC</sequence>
<dbReference type="Pfam" id="PF24536">
    <property type="entry name" value="NXPE4_C"/>
    <property type="match status" value="1"/>
</dbReference>
<accession>A0A210PVQ2</accession>
<name>A0A210PVQ2_MIZYE</name>
<dbReference type="PANTHER" id="PTHR16165:SF5">
    <property type="entry name" value="NXPE FAMILY MEMBER 3"/>
    <property type="match status" value="1"/>
</dbReference>
<dbReference type="AlphaFoldDB" id="A0A210PVQ2"/>
<dbReference type="InterPro" id="IPR057106">
    <property type="entry name" value="NXPE4_C"/>
</dbReference>
<comment type="caution">
    <text evidence="2">The sequence shown here is derived from an EMBL/GenBank/DDBJ whole genome shotgun (WGS) entry which is preliminary data.</text>
</comment>
<dbReference type="PANTHER" id="PTHR16165">
    <property type="entry name" value="NXPE FAMILY MEMBER"/>
    <property type="match status" value="1"/>
</dbReference>
<reference evidence="2 3" key="1">
    <citation type="journal article" date="2017" name="Nat. Ecol. Evol.">
        <title>Scallop genome provides insights into evolution of bilaterian karyotype and development.</title>
        <authorList>
            <person name="Wang S."/>
            <person name="Zhang J."/>
            <person name="Jiao W."/>
            <person name="Li J."/>
            <person name="Xun X."/>
            <person name="Sun Y."/>
            <person name="Guo X."/>
            <person name="Huan P."/>
            <person name="Dong B."/>
            <person name="Zhang L."/>
            <person name="Hu X."/>
            <person name="Sun X."/>
            <person name="Wang J."/>
            <person name="Zhao C."/>
            <person name="Wang Y."/>
            <person name="Wang D."/>
            <person name="Huang X."/>
            <person name="Wang R."/>
            <person name="Lv J."/>
            <person name="Li Y."/>
            <person name="Zhang Z."/>
            <person name="Liu B."/>
            <person name="Lu W."/>
            <person name="Hui Y."/>
            <person name="Liang J."/>
            <person name="Zhou Z."/>
            <person name="Hou R."/>
            <person name="Li X."/>
            <person name="Liu Y."/>
            <person name="Li H."/>
            <person name="Ning X."/>
            <person name="Lin Y."/>
            <person name="Zhao L."/>
            <person name="Xing Q."/>
            <person name="Dou J."/>
            <person name="Li Y."/>
            <person name="Mao J."/>
            <person name="Guo H."/>
            <person name="Dou H."/>
            <person name="Li T."/>
            <person name="Mu C."/>
            <person name="Jiang W."/>
            <person name="Fu Q."/>
            <person name="Fu X."/>
            <person name="Miao Y."/>
            <person name="Liu J."/>
            <person name="Yu Q."/>
            <person name="Li R."/>
            <person name="Liao H."/>
            <person name="Li X."/>
            <person name="Kong Y."/>
            <person name="Jiang Z."/>
            <person name="Chourrout D."/>
            <person name="Li R."/>
            <person name="Bao Z."/>
        </authorList>
    </citation>
    <scope>NUCLEOTIDE SEQUENCE [LARGE SCALE GENOMIC DNA]</scope>
    <source>
        <strain evidence="2 3">PY_sf001</strain>
    </source>
</reference>
<dbReference type="STRING" id="6573.A0A210PVQ2"/>
<protein>
    <submittedName>
        <fullName evidence="2">NXPE family member 4</fullName>
    </submittedName>
</protein>
<gene>
    <name evidence="2" type="ORF">KP79_PYT19979</name>
</gene>
<dbReference type="Pfam" id="PF06312">
    <property type="entry name" value="Neurexophilin"/>
    <property type="match status" value="1"/>
</dbReference>
<evidence type="ECO:0000313" key="2">
    <source>
        <dbReference type="EMBL" id="OWF40542.1"/>
    </source>
</evidence>
<feature type="domain" description="NXPE C-terminal" evidence="1">
    <location>
        <begin position="268"/>
        <end position="493"/>
    </location>
</feature>
<evidence type="ECO:0000313" key="3">
    <source>
        <dbReference type="Proteomes" id="UP000242188"/>
    </source>
</evidence>
<dbReference type="InterPro" id="IPR013783">
    <property type="entry name" value="Ig-like_fold"/>
</dbReference>